<evidence type="ECO:0000256" key="1">
    <source>
        <dbReference type="SAM" id="SignalP"/>
    </source>
</evidence>
<feature type="signal peptide" evidence="1">
    <location>
        <begin position="1"/>
        <end position="17"/>
    </location>
</feature>
<proteinExistence type="predicted"/>
<keyword evidence="1" id="KW-0732">Signal</keyword>
<accession>A0ABD0LJ17</accession>
<feature type="chain" id="PRO_5044828018" evidence="1">
    <location>
        <begin position="18"/>
        <end position="160"/>
    </location>
</feature>
<reference evidence="2 3" key="1">
    <citation type="journal article" date="2023" name="Sci. Data">
        <title>Genome assembly of the Korean intertidal mud-creeper Batillaria attramentaria.</title>
        <authorList>
            <person name="Patra A.K."/>
            <person name="Ho P.T."/>
            <person name="Jun S."/>
            <person name="Lee S.J."/>
            <person name="Kim Y."/>
            <person name="Won Y.J."/>
        </authorList>
    </citation>
    <scope>NUCLEOTIDE SEQUENCE [LARGE SCALE GENOMIC DNA]</scope>
    <source>
        <strain evidence="2">Wonlab-2016</strain>
    </source>
</reference>
<evidence type="ECO:0000313" key="3">
    <source>
        <dbReference type="Proteomes" id="UP001519460"/>
    </source>
</evidence>
<gene>
    <name evidence="2" type="ORF">BaRGS_00009166</name>
</gene>
<name>A0ABD0LJ17_9CAEN</name>
<sequence>MHTFILFLCLGFRPTSSSIQMLTALEHSDEPDCSKSYTVLVSAMFSQHTQFQQKPARTDEFKTQLLYPQYIEAEDHDAEIHSHPVKVFVSSKATERSSLVAVGGDKGCLDSVPIQAHSLEAPSKPEQHNGSFPSLSGTVNVAFCDVFESDVTTHLKTVYH</sequence>
<protein>
    <submittedName>
        <fullName evidence="2">Uncharacterized protein</fullName>
    </submittedName>
</protein>
<dbReference type="AlphaFoldDB" id="A0ABD0LJ17"/>
<organism evidence="2 3">
    <name type="scientific">Batillaria attramentaria</name>
    <dbReference type="NCBI Taxonomy" id="370345"/>
    <lineage>
        <taxon>Eukaryota</taxon>
        <taxon>Metazoa</taxon>
        <taxon>Spiralia</taxon>
        <taxon>Lophotrochozoa</taxon>
        <taxon>Mollusca</taxon>
        <taxon>Gastropoda</taxon>
        <taxon>Caenogastropoda</taxon>
        <taxon>Sorbeoconcha</taxon>
        <taxon>Cerithioidea</taxon>
        <taxon>Batillariidae</taxon>
        <taxon>Batillaria</taxon>
    </lineage>
</organism>
<comment type="caution">
    <text evidence="2">The sequence shown here is derived from an EMBL/GenBank/DDBJ whole genome shotgun (WGS) entry which is preliminary data.</text>
</comment>
<evidence type="ECO:0000313" key="2">
    <source>
        <dbReference type="EMBL" id="KAK7499514.1"/>
    </source>
</evidence>
<keyword evidence="3" id="KW-1185">Reference proteome</keyword>
<dbReference type="Proteomes" id="UP001519460">
    <property type="component" value="Unassembled WGS sequence"/>
</dbReference>
<dbReference type="EMBL" id="JACVVK020000043">
    <property type="protein sequence ID" value="KAK7499514.1"/>
    <property type="molecule type" value="Genomic_DNA"/>
</dbReference>